<evidence type="ECO:0000256" key="4">
    <source>
        <dbReference type="ARBA" id="ARBA00048142"/>
    </source>
</evidence>
<comment type="similarity">
    <text evidence="5">In the C-terminal section; belongs to the aldehyde dehydrogenase family.</text>
</comment>
<dbReference type="GO" id="GO:0003842">
    <property type="term" value="F:L-glutamate gamma-semialdehyde dehydrogenase activity"/>
    <property type="evidence" value="ECO:0007669"/>
    <property type="project" value="UniProtKB-UniRule"/>
</dbReference>
<comment type="catalytic activity">
    <reaction evidence="5">
        <text>L-proline + a quinone = (S)-1-pyrroline-5-carboxylate + a quinol + H(+)</text>
        <dbReference type="Rhea" id="RHEA:23784"/>
        <dbReference type="ChEBI" id="CHEBI:15378"/>
        <dbReference type="ChEBI" id="CHEBI:17388"/>
        <dbReference type="ChEBI" id="CHEBI:24646"/>
        <dbReference type="ChEBI" id="CHEBI:60039"/>
        <dbReference type="ChEBI" id="CHEBI:132124"/>
        <dbReference type="EC" id="1.5.5.2"/>
    </reaction>
</comment>
<comment type="pathway">
    <text evidence="1 5">Amino-acid degradation; L-proline degradation into L-glutamate; L-glutamate from L-proline: step 2/2.</text>
</comment>
<keyword evidence="3 5" id="KW-0520">NAD</keyword>
<keyword evidence="5" id="KW-0274">FAD</keyword>
<dbReference type="AlphaFoldDB" id="A0A370L0K7"/>
<dbReference type="UniPathway" id="UPA00261">
    <property type="reaction ID" value="UER00373"/>
</dbReference>
<dbReference type="NCBIfam" id="TIGR01238">
    <property type="entry name" value="D1pyr5carbox3"/>
    <property type="match status" value="1"/>
</dbReference>
<keyword evidence="5" id="KW-0678">Repressor</keyword>
<keyword evidence="5" id="KW-0238">DNA-binding</keyword>
<dbReference type="InterPro" id="IPR016160">
    <property type="entry name" value="Ald_DH_CS_CYS"/>
</dbReference>
<dbReference type="SUPFAM" id="SSF53720">
    <property type="entry name" value="ALDH-like"/>
    <property type="match status" value="1"/>
</dbReference>
<dbReference type="EC" id="1.2.1.88" evidence="5"/>
<gene>
    <name evidence="10" type="ORF">DWE98_22865</name>
</gene>
<comment type="similarity">
    <text evidence="5">In the N-terminal section; belongs to the proline dehydrogenase family.</text>
</comment>
<dbReference type="Gene3D" id="3.40.309.10">
    <property type="entry name" value="Aldehyde Dehydrogenase, Chain A, domain 2"/>
    <property type="match status" value="1"/>
</dbReference>
<dbReference type="InterPro" id="IPR024082">
    <property type="entry name" value="PRODH_PutA_dom_II"/>
</dbReference>
<dbReference type="CDD" id="cd07125">
    <property type="entry name" value="ALDH_PutA-P5CDH"/>
    <property type="match status" value="1"/>
</dbReference>
<evidence type="ECO:0000256" key="6">
    <source>
        <dbReference type="PIRSR" id="PIRSR000197-1"/>
    </source>
</evidence>
<dbReference type="InterPro" id="IPR016161">
    <property type="entry name" value="Ald_DH/histidinol_DH"/>
</dbReference>
<comment type="function">
    <text evidence="5">Oxidizes proline to glutamate for use as a carbon and nitrogen source.</text>
</comment>
<feature type="domain" description="Aldehyde dehydrogenase" evidence="7">
    <location>
        <begin position="577"/>
        <end position="1032"/>
    </location>
</feature>
<dbReference type="InterPro" id="IPR025703">
    <property type="entry name" value="Bifunct_PutA"/>
</dbReference>
<dbReference type="GO" id="GO:0003677">
    <property type="term" value="F:DNA binding"/>
    <property type="evidence" value="ECO:0007669"/>
    <property type="project" value="UniProtKB-KW"/>
</dbReference>
<dbReference type="GO" id="GO:0010133">
    <property type="term" value="P:L-proline catabolic process to L-glutamate"/>
    <property type="evidence" value="ECO:0007669"/>
    <property type="project" value="UniProtKB-UniRule"/>
</dbReference>
<feature type="active site" evidence="6">
    <location>
        <position position="807"/>
    </location>
</feature>
<evidence type="ECO:0000259" key="8">
    <source>
        <dbReference type="Pfam" id="PF01619"/>
    </source>
</evidence>
<evidence type="ECO:0000313" key="11">
    <source>
        <dbReference type="Proteomes" id="UP000255207"/>
    </source>
</evidence>
<dbReference type="SUPFAM" id="SSF81935">
    <property type="entry name" value="N-terminal domain of bifunctional PutA protein"/>
    <property type="match status" value="1"/>
</dbReference>
<protein>
    <recommendedName>
        <fullName evidence="5">Bifunctional protein PutA</fullName>
    </recommendedName>
    <domain>
        <recommendedName>
            <fullName evidence="5">Proline dehydrogenase</fullName>
            <ecNumber evidence="5">1.5.5.2</ecNumber>
        </recommendedName>
        <alternativeName>
            <fullName evidence="5">Proline oxidase</fullName>
        </alternativeName>
    </domain>
    <domain>
        <recommendedName>
            <fullName evidence="5">Delta-1-pyrroline-5-carboxylate dehydrogenase</fullName>
            <shortName evidence="5">P5C dehydrogenase</shortName>
            <ecNumber evidence="5">1.2.1.88</ecNumber>
        </recommendedName>
        <alternativeName>
            <fullName evidence="5">L-glutamate gamma-semialdehyde dehydrogenase</fullName>
        </alternativeName>
    </domain>
</protein>
<dbReference type="EC" id="1.5.5.2" evidence="5"/>
<dbReference type="GO" id="GO:0004657">
    <property type="term" value="F:proline dehydrogenase activity"/>
    <property type="evidence" value="ECO:0007669"/>
    <property type="project" value="UniProtKB-UniRule"/>
</dbReference>
<evidence type="ECO:0000256" key="1">
    <source>
        <dbReference type="ARBA" id="ARBA00004786"/>
    </source>
</evidence>
<evidence type="ECO:0000259" key="9">
    <source>
        <dbReference type="Pfam" id="PF14850"/>
    </source>
</evidence>
<keyword evidence="2 5" id="KW-0560">Oxidoreductase</keyword>
<dbReference type="Pfam" id="PF14850">
    <property type="entry name" value="Pro_dh-DNA_bdg"/>
    <property type="match status" value="1"/>
</dbReference>
<dbReference type="PANTHER" id="PTHR42862">
    <property type="entry name" value="DELTA-1-PYRROLINE-5-CARBOXYLATE DEHYDROGENASE 1, ISOFORM A-RELATED"/>
    <property type="match status" value="1"/>
</dbReference>
<name>A0A370L0K7_9HYPH</name>
<keyword evidence="5" id="KW-0805">Transcription regulation</keyword>
<dbReference type="InterPro" id="IPR016162">
    <property type="entry name" value="Ald_DH_N"/>
</dbReference>
<comment type="caution">
    <text evidence="10">The sequence shown here is derived from an EMBL/GenBank/DDBJ whole genome shotgun (WGS) entry which is preliminary data.</text>
</comment>
<sequence>MAAPAPRPLARSVPAFRAAYAEDDAAIAGRLLAGARREPAARARIDQRATGLIEAIRNRKVGLGGIEELLREYSLSTKEGLALMVLAEALLRVPDAATADQLIEDKLGQGDFAHHESKSDAFLVSASAWALGITSRIIQPGETPTSIIGGLAKRLGLPTVRTATRQAMRVMGNHFVLGQTIEEALKRARSGSGKLYRYSFDMLGEGARTQADADRYFASYAAAIDAIGRSAGNEPLPNRPGISVKLSALHPRYEATSHERVLSELVPRTIELARQAKAYDLNFTIDAEEADRLELSLDVIDAVLADPSLAGWDGFGLAIQAYQKRASAVIDHIAALAEQHDRRLMVRLVKGAYWDTELKRAQERGLPDYPVFTRKAMTDLNYEACAAQLLALRPRIIPQFATHNALTVATVAEMAGNEKAARPDGRLSKDLGFEFQRLHGMGEALYEKLLNENSGFACRTYAPVGGHQDLLAYLVRRLLENGANSSFVSVSGDPDVPVSQLLVPPADLIGTPAGARHRRIPLPADMYGASRKNSAGVELGYDESLTALQAEIAAASAKPFPAATALIDGKPEGKSPRPVLSPIDGKPIGTVAEADEALAERAMLAAKAGFIAWSRTPARTRAAALRKAADLMEERRGLLLALLQAEAGKTLDDAISELRETVDFCRYYAAEAEAHFATPQVLPGPTGEENRLVLRGRGPFLCIAPWNFPLAIFTGQVAAALVAGNSVVAKPAPQTPLIATVAVRILHEAGVPVTALQLAPGGGDVGGRLVAHPAVAGVAFTGSTATARHINRTLAAKDGPIVPLIAETGGLNAMIVDATALPEQVSDDVVTSAFRSAGQRCSALRLLVVQEDVADKVLEMITGAAKELKLGDPRQIDVHVGPVIDAPAKQRLDAHVAAMRKLGRLEWAGTEPALGGTYVAPHIVRLDKIGDLAQEHFGPILHVVRWKAGELDKVIDQIDSTGYGLTLGVHSRIETTVARVAERLSAGNVYVNRNIIGAVVGVQPFGGHGLSGTGPKAGGPHYLARFATEQTVTVNTAAAGGNASLIAMGE</sequence>
<dbReference type="PIRSF" id="PIRSF000197">
    <property type="entry name" value="Bifunct_PutA"/>
    <property type="match status" value="1"/>
</dbReference>
<organism evidence="10 11">
    <name type="scientific">Bosea caraganae</name>
    <dbReference type="NCBI Taxonomy" id="2763117"/>
    <lineage>
        <taxon>Bacteria</taxon>
        <taxon>Pseudomonadati</taxon>
        <taxon>Pseudomonadota</taxon>
        <taxon>Alphaproteobacteria</taxon>
        <taxon>Hyphomicrobiales</taxon>
        <taxon>Boseaceae</taxon>
        <taxon>Bosea</taxon>
    </lineage>
</organism>
<keyword evidence="5" id="KW-0285">Flavoprotein</keyword>
<dbReference type="Gene3D" id="3.20.20.220">
    <property type="match status" value="1"/>
</dbReference>
<dbReference type="Pfam" id="PF00171">
    <property type="entry name" value="Aldedh"/>
    <property type="match status" value="1"/>
</dbReference>
<proteinExistence type="inferred from homology"/>
<evidence type="ECO:0000256" key="5">
    <source>
        <dbReference type="PIRNR" id="PIRNR000197"/>
    </source>
</evidence>
<dbReference type="InterPro" id="IPR024089">
    <property type="entry name" value="PRODH_PutA_dom_I/II"/>
</dbReference>
<dbReference type="InterPro" id="IPR015590">
    <property type="entry name" value="Aldehyde_DH_dom"/>
</dbReference>
<comment type="pathway">
    <text evidence="5">Amino-acid degradation; L-proline degradation into L-glutamate; L-glutamate from L-proline: step 1/2.</text>
</comment>
<dbReference type="SUPFAM" id="SSF51730">
    <property type="entry name" value="FAD-linked oxidoreductase"/>
    <property type="match status" value="1"/>
</dbReference>
<dbReference type="PROSITE" id="PS00070">
    <property type="entry name" value="ALDEHYDE_DEHYDR_CYS"/>
    <property type="match status" value="1"/>
</dbReference>
<dbReference type="InterPro" id="IPR050485">
    <property type="entry name" value="Proline_metab_enzyme"/>
</dbReference>
<dbReference type="RefSeq" id="WP_114831625.1">
    <property type="nucleotide sequence ID" value="NZ_QQTO01000037.1"/>
</dbReference>
<feature type="active site" evidence="6">
    <location>
        <position position="841"/>
    </location>
</feature>
<dbReference type="NCBIfam" id="NF008869">
    <property type="entry name" value="PRK11904.1"/>
    <property type="match status" value="1"/>
</dbReference>
<evidence type="ECO:0000313" key="10">
    <source>
        <dbReference type="EMBL" id="RDJ20809.1"/>
    </source>
</evidence>
<dbReference type="EMBL" id="QQTP01000015">
    <property type="protein sequence ID" value="RDJ20809.1"/>
    <property type="molecule type" value="Genomic_DNA"/>
</dbReference>
<dbReference type="OrthoDB" id="9812625at2"/>
<dbReference type="FunFam" id="3.40.309.10:FF:000005">
    <property type="entry name" value="1-pyrroline-5-carboxylate dehydrogenase 1"/>
    <property type="match status" value="1"/>
</dbReference>
<evidence type="ECO:0000256" key="3">
    <source>
        <dbReference type="ARBA" id="ARBA00023027"/>
    </source>
</evidence>
<dbReference type="GO" id="GO:0003700">
    <property type="term" value="F:DNA-binding transcription factor activity"/>
    <property type="evidence" value="ECO:0007669"/>
    <property type="project" value="InterPro"/>
</dbReference>
<dbReference type="GO" id="GO:0009898">
    <property type="term" value="C:cytoplasmic side of plasma membrane"/>
    <property type="evidence" value="ECO:0007669"/>
    <property type="project" value="TreeGrafter"/>
</dbReference>
<dbReference type="Pfam" id="PF01619">
    <property type="entry name" value="Pro_dh"/>
    <property type="match status" value="1"/>
</dbReference>
<dbReference type="InterPro" id="IPR002872">
    <property type="entry name" value="Proline_DH_dom"/>
</dbReference>
<dbReference type="InterPro" id="IPR005933">
    <property type="entry name" value="PutA_C"/>
</dbReference>
<dbReference type="InterPro" id="IPR016163">
    <property type="entry name" value="Ald_DH_C"/>
</dbReference>
<evidence type="ECO:0000259" key="7">
    <source>
        <dbReference type="Pfam" id="PF00171"/>
    </source>
</evidence>
<comment type="catalytic activity">
    <reaction evidence="4 5">
        <text>L-glutamate 5-semialdehyde + NAD(+) + H2O = L-glutamate + NADH + 2 H(+)</text>
        <dbReference type="Rhea" id="RHEA:30235"/>
        <dbReference type="ChEBI" id="CHEBI:15377"/>
        <dbReference type="ChEBI" id="CHEBI:15378"/>
        <dbReference type="ChEBI" id="CHEBI:29985"/>
        <dbReference type="ChEBI" id="CHEBI:57540"/>
        <dbReference type="ChEBI" id="CHEBI:57945"/>
        <dbReference type="ChEBI" id="CHEBI:58066"/>
        <dbReference type="EC" id="1.2.1.88"/>
    </reaction>
</comment>
<evidence type="ECO:0000256" key="2">
    <source>
        <dbReference type="ARBA" id="ARBA00023002"/>
    </source>
</evidence>
<dbReference type="PANTHER" id="PTHR42862:SF1">
    <property type="entry name" value="DELTA-1-PYRROLINE-5-CARBOXYLATE DEHYDROGENASE 2, ISOFORM A-RELATED"/>
    <property type="match status" value="1"/>
</dbReference>
<dbReference type="Gene3D" id="1.20.5.460">
    <property type="entry name" value="Single helix bin"/>
    <property type="match status" value="1"/>
</dbReference>
<dbReference type="Proteomes" id="UP000255207">
    <property type="component" value="Unassembled WGS sequence"/>
</dbReference>
<accession>A0A370L0K7</accession>
<keyword evidence="5" id="KW-0642">Proline metabolism</keyword>
<dbReference type="Gene3D" id="3.40.605.10">
    <property type="entry name" value="Aldehyde Dehydrogenase, Chain A, domain 1"/>
    <property type="match status" value="1"/>
</dbReference>
<keyword evidence="11" id="KW-1185">Reference proteome</keyword>
<comment type="cofactor">
    <cofactor evidence="5">
        <name>FAD</name>
        <dbReference type="ChEBI" id="CHEBI:57692"/>
    </cofactor>
</comment>
<reference evidence="11" key="1">
    <citation type="submission" date="2018-07" db="EMBL/GenBank/DDBJ databases">
        <authorList>
            <person name="Safronova V.I."/>
            <person name="Chirak E.R."/>
            <person name="Sazanova A.L."/>
        </authorList>
    </citation>
    <scope>NUCLEOTIDE SEQUENCE [LARGE SCALE GENOMIC DNA]</scope>
    <source>
        <strain evidence="11">RCAM04685</strain>
    </source>
</reference>
<feature type="domain" description="Proline dehydrogenase PutA" evidence="9">
    <location>
        <begin position="66"/>
        <end position="175"/>
    </location>
</feature>
<keyword evidence="5" id="KW-0804">Transcription</keyword>
<feature type="domain" description="Proline dehydrogenase" evidence="8">
    <location>
        <begin position="184"/>
        <end position="489"/>
    </location>
</feature>
<dbReference type="InterPro" id="IPR029041">
    <property type="entry name" value="FAD-linked_oxidoreductase-like"/>
</dbReference>